<dbReference type="OrthoDB" id="7055905at2"/>
<dbReference type="InterPro" id="IPR002933">
    <property type="entry name" value="Peptidase_M20"/>
</dbReference>
<dbReference type="SUPFAM" id="SSF53187">
    <property type="entry name" value="Zn-dependent exopeptidases"/>
    <property type="match status" value="1"/>
</dbReference>
<feature type="domain" description="Peptidase M20 dimerisation" evidence="5">
    <location>
        <begin position="197"/>
        <end position="299"/>
    </location>
</feature>
<evidence type="ECO:0000256" key="3">
    <source>
        <dbReference type="ARBA" id="ARBA00022801"/>
    </source>
</evidence>
<dbReference type="PROSITE" id="PS00758">
    <property type="entry name" value="ARGE_DAPE_CPG2_1"/>
    <property type="match status" value="1"/>
</dbReference>
<dbReference type="InterPro" id="IPR050072">
    <property type="entry name" value="Peptidase_M20A"/>
</dbReference>
<dbReference type="GO" id="GO:0046872">
    <property type="term" value="F:metal ion binding"/>
    <property type="evidence" value="ECO:0007669"/>
    <property type="project" value="UniProtKB-KW"/>
</dbReference>
<comment type="cofactor">
    <cofactor evidence="1">
        <name>Zn(2+)</name>
        <dbReference type="ChEBI" id="CHEBI:29105"/>
    </cofactor>
</comment>
<dbReference type="EMBL" id="PNFZ01000005">
    <property type="protein sequence ID" value="PMB97649.1"/>
    <property type="molecule type" value="Genomic_DNA"/>
</dbReference>
<keyword evidence="7" id="KW-1185">Reference proteome</keyword>
<dbReference type="Pfam" id="PF01546">
    <property type="entry name" value="Peptidase_M20"/>
    <property type="match status" value="1"/>
</dbReference>
<dbReference type="Gene3D" id="3.40.630.10">
    <property type="entry name" value="Zn peptidases"/>
    <property type="match status" value="1"/>
</dbReference>
<evidence type="ECO:0000259" key="5">
    <source>
        <dbReference type="Pfam" id="PF07687"/>
    </source>
</evidence>
<proteinExistence type="predicted"/>
<dbReference type="Pfam" id="PF07687">
    <property type="entry name" value="M20_dimer"/>
    <property type="match status" value="1"/>
</dbReference>
<comment type="caution">
    <text evidence="6">The sequence shown here is derived from an EMBL/GenBank/DDBJ whole genome shotgun (WGS) entry which is preliminary data.</text>
</comment>
<dbReference type="Gene3D" id="3.30.70.360">
    <property type="match status" value="1"/>
</dbReference>
<dbReference type="InterPro" id="IPR001261">
    <property type="entry name" value="ArgE/DapE_CS"/>
</dbReference>
<evidence type="ECO:0000256" key="1">
    <source>
        <dbReference type="ARBA" id="ARBA00001947"/>
    </source>
</evidence>
<accession>A0A2N6PG35</accession>
<dbReference type="GO" id="GO:0016787">
    <property type="term" value="F:hydrolase activity"/>
    <property type="evidence" value="ECO:0007669"/>
    <property type="project" value="UniProtKB-KW"/>
</dbReference>
<evidence type="ECO:0000313" key="7">
    <source>
        <dbReference type="Proteomes" id="UP000235703"/>
    </source>
</evidence>
<dbReference type="AlphaFoldDB" id="A0A2N6PG35"/>
<dbReference type="Proteomes" id="UP000235703">
    <property type="component" value="Unassembled WGS sequence"/>
</dbReference>
<evidence type="ECO:0000313" key="6">
    <source>
        <dbReference type="EMBL" id="PMB97649.1"/>
    </source>
</evidence>
<evidence type="ECO:0000256" key="2">
    <source>
        <dbReference type="ARBA" id="ARBA00022723"/>
    </source>
</evidence>
<keyword evidence="3" id="KW-0378">Hydrolase</keyword>
<dbReference type="PANTHER" id="PTHR43808">
    <property type="entry name" value="ACETYLORNITHINE DEACETYLASE"/>
    <property type="match status" value="1"/>
</dbReference>
<keyword evidence="4" id="KW-0862">Zinc</keyword>
<sequence length="405" mass="41160">MTTAMGGADGELAGRLVELTGDLIRARGENPGGTEEATVDVIAGFARANGLHVHIAEVASGRPNIVVTAPAAEGAASAAPDVPAEGLLFLGHSDVVPAGDGWSGDPFEPRLTAGWLTGRGAADMKGGLAAVLCALTDAHAAGCLAAAVSLAVTVDEEDLGTGIRQLVADGLGPHAGQRFAACVVAEPTDLDIVTACRGDAYLEVQLTGVSAHSGRPADGRSAIIAAARLINVLVENQEHLDAHAHPLLGAGSWSPGIINGGQGTSMVADACRISLDRRLLPDEDAADIAGWLRAVAAEAGITGDGIGLDVAVTMEMPGFITDRDSPAITTLEAAAEAVTGQVPECTVWTAACDGGYIARDLGIPTIVYGPGSISEQAHHVDEAIEVAELVRACRVYRQFIARTCG</sequence>
<dbReference type="RefSeq" id="WP_102162406.1">
    <property type="nucleotide sequence ID" value="NZ_PNFZ01000005.1"/>
</dbReference>
<dbReference type="CDD" id="cd08659">
    <property type="entry name" value="M20_ArgE_DapE-like"/>
    <property type="match status" value="1"/>
</dbReference>
<evidence type="ECO:0000256" key="4">
    <source>
        <dbReference type="ARBA" id="ARBA00022833"/>
    </source>
</evidence>
<protein>
    <submittedName>
        <fullName evidence="6">Acetylornithine deacetylase</fullName>
    </submittedName>
</protein>
<gene>
    <name evidence="6" type="ORF">CJ198_09580</name>
</gene>
<name>A0A2N6PG35_9MICO</name>
<keyword evidence="2" id="KW-0479">Metal-binding</keyword>
<reference evidence="6 7" key="1">
    <citation type="submission" date="2017-09" db="EMBL/GenBank/DDBJ databases">
        <title>Bacterial strain isolated from the female urinary microbiota.</title>
        <authorList>
            <person name="Thomas-White K."/>
            <person name="Kumar N."/>
            <person name="Forster S."/>
            <person name="Putonti C."/>
            <person name="Lawley T."/>
            <person name="Wolfe A.J."/>
        </authorList>
    </citation>
    <scope>NUCLEOTIDE SEQUENCE [LARGE SCALE GENOMIC DNA]</scope>
    <source>
        <strain evidence="6 7">UMB0680</strain>
    </source>
</reference>
<dbReference type="InterPro" id="IPR011650">
    <property type="entry name" value="Peptidase_M20_dimer"/>
</dbReference>
<dbReference type="InterPro" id="IPR036264">
    <property type="entry name" value="Bact_exopeptidase_dim_dom"/>
</dbReference>
<organism evidence="6 7">
    <name type="scientific">Brevibacterium luteolum</name>
    <dbReference type="NCBI Taxonomy" id="199591"/>
    <lineage>
        <taxon>Bacteria</taxon>
        <taxon>Bacillati</taxon>
        <taxon>Actinomycetota</taxon>
        <taxon>Actinomycetes</taxon>
        <taxon>Micrococcales</taxon>
        <taxon>Brevibacteriaceae</taxon>
        <taxon>Brevibacterium</taxon>
    </lineage>
</organism>
<dbReference type="SUPFAM" id="SSF55031">
    <property type="entry name" value="Bacterial exopeptidase dimerisation domain"/>
    <property type="match status" value="1"/>
</dbReference>